<organism evidence="1 2">
    <name type="scientific">Hoylesella enoeca</name>
    <dbReference type="NCBI Taxonomy" id="76123"/>
    <lineage>
        <taxon>Bacteria</taxon>
        <taxon>Pseudomonadati</taxon>
        <taxon>Bacteroidota</taxon>
        <taxon>Bacteroidia</taxon>
        <taxon>Bacteroidales</taxon>
        <taxon>Prevotellaceae</taxon>
        <taxon>Hoylesella</taxon>
    </lineage>
</organism>
<dbReference type="AlphaFoldDB" id="A0A0S2KJ81"/>
<dbReference type="KEGG" id="peo:AS203_02615"/>
<proteinExistence type="predicted"/>
<keyword evidence="2" id="KW-1185">Reference proteome</keyword>
<evidence type="ECO:0000313" key="1">
    <source>
        <dbReference type="EMBL" id="ALO48116.1"/>
    </source>
</evidence>
<evidence type="ECO:0000313" key="2">
    <source>
        <dbReference type="Proteomes" id="UP000056252"/>
    </source>
</evidence>
<gene>
    <name evidence="1" type="ORF">AS203_02615</name>
</gene>
<dbReference type="Proteomes" id="UP000056252">
    <property type="component" value="Chromosome"/>
</dbReference>
<protein>
    <submittedName>
        <fullName evidence="1">Uncharacterized protein</fullName>
    </submittedName>
</protein>
<reference evidence="2" key="1">
    <citation type="submission" date="2015-11" db="EMBL/GenBank/DDBJ databases">
        <authorList>
            <person name="Holder M.E."/>
            <person name="Ajami N.J."/>
            <person name="Petrosino J.F."/>
        </authorList>
    </citation>
    <scope>NUCLEOTIDE SEQUENCE [LARGE SCALE GENOMIC DNA]</scope>
    <source>
        <strain evidence="2">F0113</strain>
    </source>
</reference>
<accession>A0A0S2KJ81</accession>
<dbReference type="EMBL" id="CP013195">
    <property type="protein sequence ID" value="ALO48116.1"/>
    <property type="molecule type" value="Genomic_DNA"/>
</dbReference>
<dbReference type="STRING" id="76123.AS203_02615"/>
<name>A0A0S2KJ81_9BACT</name>
<sequence>MILLAACGNEETTPDQLIDLGAPGHIVINTEEFKTDQDKTRAVTLKTESIDLGNGVVAEVAIQPDKEETAPTRAAMNNGHYTIYALDGGGTRKATLTGTVSGTTFIRDALCPHMLLDPGTYTFVCINDAVTMNASGLIVSAGTDNPMIGTTTETISGPVWKVSFAMKHQAARVRVKITSYTNQGSGITATLASASAQPATVGYHLDATADATANTSTALTASCAVHESAVTFSPIVQTVERTSNYQYFLPGTQGNDFTLTFTGGTVYGKSLAAKSMALTMLGTLARNDSYTVNVKFKTTPYYLFQDGTVGALGDQTSTRKPIGVVIKEKTATEKGLAVALNEINLGATKAVWAATSGMQDNVNMFPLPYDIPTYNNAINIDDGYENTWGPSKDGVTIKGNEQTRYPAFYLAGHYNDKLAADGIVVSGHMLGCKWFLPGFKDWMQLMGVSAISTLAFLTWQTNLGFRDWITQAGGTFNPSWHLVMTSMERDANSYTMIHLNYEDPSVFNVWDSGKANGLAFLPFVHF</sequence>